<sequence length="277" mass="29590">METHMLKRLLLSACLLLPFAAGAAEIPAEIKARGTITVAVIPNYPPLEFKDPATGQLSGFDIALGNALAEKLGLKMQWQETSFEAMLPALKTGRVDIILSGMSDLPTRRDGASFIDYLRSGTQFFTQASRASEFPNREALCGQKVGASRRTSLPGVIKDFSDTACVGTGKPAIVVVGTEGSADARTQLRQGRIDAAMQGDETLPYIMAQEPNTYALVGEPTRWTLMGLATNKEATGLRDALADALRGLIADGTYAKLLAAWTLSRNGIQEVTIDAGQ</sequence>
<reference evidence="4 5" key="5">
    <citation type="journal article" date="2010" name="Appl. Environ. Microbiol.">
        <title>phrR-like gene praR of Azorhizobium caulinodans ORS571 is essential for symbiosis with Sesbania rostrata and is involved in expression of reb genes.</title>
        <authorList>
            <person name="Akiba N."/>
            <person name="Aono T."/>
            <person name="Toyazaki H."/>
            <person name="Sato S."/>
            <person name="Oyaizu H."/>
        </authorList>
    </citation>
    <scope>NUCLEOTIDE SEQUENCE [LARGE SCALE GENOMIC DNA]</scope>
    <source>
        <strain evidence="5">ATCC 43989 / DSM 5975 / JCM 20966 / LMG 6465 / NBRC 14845 / NCIMB 13405 / ORS 571</strain>
    </source>
</reference>
<dbReference type="Gene3D" id="3.40.190.10">
    <property type="entry name" value="Periplasmic binding protein-like II"/>
    <property type="match status" value="2"/>
</dbReference>
<accession>A8I926</accession>
<evidence type="ECO:0000256" key="1">
    <source>
        <dbReference type="ARBA" id="ARBA00022729"/>
    </source>
</evidence>
<dbReference type="CDD" id="cd01004">
    <property type="entry name" value="PBP2_MidA_like"/>
    <property type="match status" value="1"/>
</dbReference>
<dbReference type="SMART" id="SM00062">
    <property type="entry name" value="PBPb"/>
    <property type="match status" value="1"/>
</dbReference>
<reference evidence="4 5" key="1">
    <citation type="journal article" date="2007" name="Appl. Environ. Microbiol.">
        <title>Rhizobial factors required for stem nodule maturation and maintenance in Sesbania rostrata-Azorhizobium caulinodans ORS571 symbiosis.</title>
        <authorList>
            <person name="Suzuki S."/>
            <person name="Aono T."/>
            <person name="Lee KB."/>
            <person name="Suzuki T."/>
            <person name="Liu CT."/>
            <person name="Miwa H."/>
            <person name="Wakao S."/>
            <person name="Iki T."/>
            <person name="Oyaizu H."/>
        </authorList>
    </citation>
    <scope>NUCLEOTIDE SEQUENCE [LARGE SCALE GENOMIC DNA]</scope>
    <source>
        <strain evidence="5">ATCC 43989 / DSM 5975 / JCM 20966 / LMG 6465 / NBRC 14845 / NCIMB 13405 / ORS 571</strain>
    </source>
</reference>
<keyword evidence="5" id="KW-1185">Reference proteome</keyword>
<protein>
    <submittedName>
        <fullName evidence="4">ABC transporter substrate binding protein</fullName>
    </submittedName>
</protein>
<evidence type="ECO:0000313" key="5">
    <source>
        <dbReference type="Proteomes" id="UP000000270"/>
    </source>
</evidence>
<dbReference type="HOGENOM" id="CLU_019602_18_1_5"/>
<organism evidence="4 5">
    <name type="scientific">Azorhizobium caulinodans (strain ATCC 43989 / DSM 5975 / JCM 20966 / LMG 6465 / NBRC 14845 / NCIMB 13405 / ORS 571)</name>
    <dbReference type="NCBI Taxonomy" id="438753"/>
    <lineage>
        <taxon>Bacteria</taxon>
        <taxon>Pseudomonadati</taxon>
        <taxon>Pseudomonadota</taxon>
        <taxon>Alphaproteobacteria</taxon>
        <taxon>Hyphomicrobiales</taxon>
        <taxon>Xanthobacteraceae</taxon>
        <taxon>Azorhizobium</taxon>
    </lineage>
</organism>
<dbReference type="PANTHER" id="PTHR35936:SF17">
    <property type="entry name" value="ARGININE-BINDING EXTRACELLULAR PROTEIN ARTP"/>
    <property type="match status" value="1"/>
</dbReference>
<dbReference type="EMBL" id="AP009384">
    <property type="protein sequence ID" value="BAF88733.1"/>
    <property type="molecule type" value="Genomic_DNA"/>
</dbReference>
<dbReference type="STRING" id="438753.AZC_2735"/>
<dbReference type="PANTHER" id="PTHR35936">
    <property type="entry name" value="MEMBRANE-BOUND LYTIC MUREIN TRANSGLYCOSYLASE F"/>
    <property type="match status" value="1"/>
</dbReference>
<dbReference type="KEGG" id="azc:AZC_2735"/>
<reference evidence="4 5" key="3">
    <citation type="journal article" date="2008" name="BMC Genomics">
        <title>The genome of the versatile nitrogen fixer Azorhizobium caulinodans ORS571.</title>
        <authorList>
            <person name="Lee KB."/>
            <person name="Backer P.D."/>
            <person name="Aono T."/>
            <person name="Liu CT."/>
            <person name="Suzuki S."/>
            <person name="Suzuki T."/>
            <person name="Kaneko T."/>
            <person name="Yamada M."/>
            <person name="Tabata S."/>
            <person name="Kupfer D.M."/>
            <person name="Najar F.Z."/>
            <person name="Wiley G.B."/>
            <person name="Roe B."/>
            <person name="Binnewies T.T."/>
            <person name="Ussery D.W."/>
            <person name="D'Haeze W."/>
            <person name="Herder J.D."/>
            <person name="Gevers D."/>
            <person name="Vereecke D."/>
            <person name="Holsters M."/>
            <person name="Oyaizu H."/>
        </authorList>
    </citation>
    <scope>NUCLEOTIDE SEQUENCE [LARGE SCALE GENOMIC DNA]</scope>
    <source>
        <strain evidence="5">ATCC 43989 / DSM 5975 / JCM 20966 / LMG 6465 / NBRC 14845 / NCIMB 13405 / ORS 571</strain>
    </source>
</reference>
<evidence type="ECO:0000256" key="2">
    <source>
        <dbReference type="SAM" id="SignalP"/>
    </source>
</evidence>
<feature type="chain" id="PRO_5002724311" evidence="2">
    <location>
        <begin position="24"/>
        <end position="277"/>
    </location>
</feature>
<evidence type="ECO:0000313" key="4">
    <source>
        <dbReference type="EMBL" id="BAF88733.1"/>
    </source>
</evidence>
<reference evidence="4 5" key="6">
    <citation type="journal article" date="2011" name="Appl. Environ. Microbiol.">
        <title>Involvement of the azorhizobial chromosome partition gene (parA) in the onset of bacteroid differentiation during Sesbania rostrata stem nodule development.</title>
        <authorList>
            <person name="Liu CT."/>
            <person name="Lee KB."/>
            <person name="Wang YS."/>
            <person name="Peng MH."/>
            <person name="Lee KT."/>
            <person name="Suzuki S."/>
            <person name="Suzuki T."/>
            <person name="Oyaizu H."/>
        </authorList>
    </citation>
    <scope>NUCLEOTIDE SEQUENCE [LARGE SCALE GENOMIC DNA]</scope>
    <source>
        <strain evidence="5">ATCC 43989 / DSM 5975 / JCM 20966 / LMG 6465 / NBRC 14845 / NCIMB 13405 / ORS 571</strain>
    </source>
</reference>
<evidence type="ECO:0000259" key="3">
    <source>
        <dbReference type="SMART" id="SM00062"/>
    </source>
</evidence>
<dbReference type="InterPro" id="IPR001638">
    <property type="entry name" value="Solute-binding_3/MltF_N"/>
</dbReference>
<dbReference type="SUPFAM" id="SSF53850">
    <property type="entry name" value="Periplasmic binding protein-like II"/>
    <property type="match status" value="1"/>
</dbReference>
<keyword evidence="1 2" id="KW-0732">Signal</keyword>
<dbReference type="Proteomes" id="UP000000270">
    <property type="component" value="Chromosome"/>
</dbReference>
<gene>
    <name evidence="4" type="ordered locus">AZC_2735</name>
</gene>
<feature type="domain" description="Solute-binding protein family 3/N-terminal" evidence="3">
    <location>
        <begin position="35"/>
        <end position="265"/>
    </location>
</feature>
<reference evidence="5" key="2">
    <citation type="submission" date="2007-04" db="EMBL/GenBank/DDBJ databases">
        <title>Complete genome sequence of the nitrogen-fixing bacterium Azorhizobium caulinodans ORS571.</title>
        <authorList>
            <person name="Lee K.B."/>
            <person name="Backer P.D."/>
            <person name="Aono T."/>
            <person name="Liu C.T."/>
            <person name="Suzuki S."/>
            <person name="Suzuki T."/>
            <person name="Kaneko T."/>
            <person name="Yamada M."/>
            <person name="Tabata S."/>
            <person name="Kupfer D.M."/>
            <person name="Najar F.Z."/>
            <person name="Wiley G.B."/>
            <person name="Roe B."/>
            <person name="Binnewies T."/>
            <person name="Ussery D."/>
            <person name="Vereecke D."/>
            <person name="Gevers D."/>
            <person name="Holsters M."/>
            <person name="Oyaizu H."/>
        </authorList>
    </citation>
    <scope>NUCLEOTIDE SEQUENCE [LARGE SCALE GENOMIC DNA]</scope>
    <source>
        <strain evidence="5">ATCC 43989 / DSM 5975 / JCM 20966 / LMG 6465 / NBRC 14845 / NCIMB 13405 / ORS 571</strain>
    </source>
</reference>
<dbReference type="Pfam" id="PF00497">
    <property type="entry name" value="SBP_bac_3"/>
    <property type="match status" value="1"/>
</dbReference>
<dbReference type="eggNOG" id="COG0834">
    <property type="taxonomic scope" value="Bacteria"/>
</dbReference>
<reference evidence="4 5" key="4">
    <citation type="journal article" date="2009" name="Appl. Environ. Microbiol.">
        <title>Comparative genome-wide transcriptional profiling of Azorhizobium caulinodans ORS571 grown under free-living and symbiotic conditions.</title>
        <authorList>
            <person name="Tsukada S."/>
            <person name="Aono T."/>
            <person name="Akiba N."/>
            <person name="Lee KB."/>
            <person name="Liu CT."/>
            <person name="Toyazaki H."/>
            <person name="Oyaizu H."/>
        </authorList>
    </citation>
    <scope>NUCLEOTIDE SEQUENCE [LARGE SCALE GENOMIC DNA]</scope>
    <source>
        <strain evidence="5">ATCC 43989 / DSM 5975 / JCM 20966 / LMG 6465 / NBRC 14845 / NCIMB 13405 / ORS 571</strain>
    </source>
</reference>
<proteinExistence type="predicted"/>
<dbReference type="AlphaFoldDB" id="A8I926"/>
<feature type="signal peptide" evidence="2">
    <location>
        <begin position="1"/>
        <end position="23"/>
    </location>
</feature>
<name>A8I926_AZOC5</name>